<accession>A0AAW6IN25</accession>
<protein>
    <submittedName>
        <fullName evidence="2">Uncharacterized protein</fullName>
    </submittedName>
</protein>
<evidence type="ECO:0000256" key="1">
    <source>
        <dbReference type="SAM" id="Phobius"/>
    </source>
</evidence>
<dbReference type="Proteomes" id="UP001215078">
    <property type="component" value="Unassembled WGS sequence"/>
</dbReference>
<evidence type="ECO:0000313" key="2">
    <source>
        <dbReference type="EMBL" id="MDC7959614.1"/>
    </source>
</evidence>
<name>A0AAW6IN25_BACOV</name>
<dbReference type="AlphaFoldDB" id="A0AAW6IN25"/>
<evidence type="ECO:0000313" key="3">
    <source>
        <dbReference type="Proteomes" id="UP001215078"/>
    </source>
</evidence>
<comment type="caution">
    <text evidence="2">The sequence shown here is derived from an EMBL/GenBank/DDBJ whole genome shotgun (WGS) entry which is preliminary data.</text>
</comment>
<dbReference type="RefSeq" id="WP_270601111.1">
    <property type="nucleotide sequence ID" value="NZ_JAQFDJ010000044.1"/>
</dbReference>
<proteinExistence type="predicted"/>
<organism evidence="2 3">
    <name type="scientific">Bacteroides ovatus</name>
    <dbReference type="NCBI Taxonomy" id="28116"/>
    <lineage>
        <taxon>Bacteria</taxon>
        <taxon>Pseudomonadati</taxon>
        <taxon>Bacteroidota</taxon>
        <taxon>Bacteroidia</taxon>
        <taxon>Bacteroidales</taxon>
        <taxon>Bacteroidaceae</taxon>
        <taxon>Bacteroides</taxon>
    </lineage>
</organism>
<gene>
    <name evidence="2" type="ORF">PQ628_15515</name>
</gene>
<feature type="transmembrane region" description="Helical" evidence="1">
    <location>
        <begin position="91"/>
        <end position="117"/>
    </location>
</feature>
<dbReference type="EMBL" id="JAQQPO010000018">
    <property type="protein sequence ID" value="MDC7959614.1"/>
    <property type="molecule type" value="Genomic_DNA"/>
</dbReference>
<keyword evidence="1" id="KW-1133">Transmembrane helix</keyword>
<feature type="transmembrane region" description="Helical" evidence="1">
    <location>
        <begin position="33"/>
        <end position="53"/>
    </location>
</feature>
<sequence length="127" mass="14859">MKPETAYKLVERFTLTNTTIMTIFFAIHSNSLWTAFCIIVTLPVIGIAMMAMYESSANDYTELMKNLTEKDKKAMSYVPWDKVIKEARNRYLMGLIGIMFCNILFSGLIIFFLWIIIYEERTVVFRL</sequence>
<reference evidence="2" key="1">
    <citation type="submission" date="2022-10" db="EMBL/GenBank/DDBJ databases">
        <title>Human gut microbiome strain richness.</title>
        <authorList>
            <person name="Chen-Liaw A."/>
        </authorList>
    </citation>
    <scope>NUCLEOTIDE SEQUENCE</scope>
    <source>
        <strain evidence="2">RTP21484st1_H8_RTP21484_190118</strain>
    </source>
</reference>
<keyword evidence="1" id="KW-0812">Transmembrane</keyword>
<keyword evidence="1" id="KW-0472">Membrane</keyword>